<dbReference type="PANTHER" id="PTHR34512:SF30">
    <property type="entry name" value="OUTER MEMBRANE PROTEIN ASSEMBLY FACTOR BAMB"/>
    <property type="match status" value="1"/>
</dbReference>
<dbReference type="InterPro" id="IPR015943">
    <property type="entry name" value="WD40/YVTN_repeat-like_dom_sf"/>
</dbReference>
<proteinExistence type="predicted"/>
<evidence type="ECO:0000313" key="4">
    <source>
        <dbReference type="EMBL" id="QWC16155.1"/>
    </source>
</evidence>
<feature type="domain" description="Pyrrolo-quinoline quinone repeat" evidence="3">
    <location>
        <begin position="398"/>
        <end position="485"/>
    </location>
</feature>
<gene>
    <name evidence="4" type="ORF">KKR89_00255</name>
</gene>
<name>A0ABX8GJG6_9CELL</name>
<dbReference type="Gene3D" id="2.130.10.10">
    <property type="entry name" value="YVTN repeat-like/Quinoprotein amine dehydrogenase"/>
    <property type="match status" value="1"/>
</dbReference>
<dbReference type="RefSeq" id="WP_208196719.1">
    <property type="nucleotide sequence ID" value="NZ_CP076023.1"/>
</dbReference>
<dbReference type="Proteomes" id="UP000679335">
    <property type="component" value="Chromosome"/>
</dbReference>
<feature type="region of interest" description="Disordered" evidence="1">
    <location>
        <begin position="1"/>
        <end position="31"/>
    </location>
</feature>
<organism evidence="4 5">
    <name type="scientific">Cellulomonas dongxiuzhuiae</name>
    <dbReference type="NCBI Taxonomy" id="2819979"/>
    <lineage>
        <taxon>Bacteria</taxon>
        <taxon>Bacillati</taxon>
        <taxon>Actinomycetota</taxon>
        <taxon>Actinomycetes</taxon>
        <taxon>Micrococcales</taxon>
        <taxon>Cellulomonadaceae</taxon>
        <taxon>Cellulomonas</taxon>
    </lineage>
</organism>
<reference evidence="4 5" key="1">
    <citation type="submission" date="2021-05" db="EMBL/GenBank/DDBJ databases">
        <title>Novel species in genus Cellulomonas.</title>
        <authorList>
            <person name="Zhang G."/>
        </authorList>
    </citation>
    <scope>NUCLEOTIDE SEQUENCE [LARGE SCALE GENOMIC DNA]</scope>
    <source>
        <strain evidence="5">zg-ZUI157</strain>
    </source>
</reference>
<dbReference type="InterPro" id="IPR002372">
    <property type="entry name" value="PQQ_rpt_dom"/>
</dbReference>
<dbReference type="SUPFAM" id="SSF50998">
    <property type="entry name" value="Quinoprotein alcohol dehydrogenase-like"/>
    <property type="match status" value="2"/>
</dbReference>
<dbReference type="InterPro" id="IPR011047">
    <property type="entry name" value="Quinoprotein_ADH-like_sf"/>
</dbReference>
<evidence type="ECO:0000313" key="5">
    <source>
        <dbReference type="Proteomes" id="UP000679335"/>
    </source>
</evidence>
<dbReference type="Pfam" id="PF13360">
    <property type="entry name" value="PQQ_2"/>
    <property type="match status" value="1"/>
</dbReference>
<evidence type="ECO:0000256" key="2">
    <source>
        <dbReference type="SAM" id="Phobius"/>
    </source>
</evidence>
<evidence type="ECO:0000256" key="1">
    <source>
        <dbReference type="SAM" id="MobiDB-lite"/>
    </source>
</evidence>
<dbReference type="PANTHER" id="PTHR34512">
    <property type="entry name" value="CELL SURFACE PROTEIN"/>
    <property type="match status" value="1"/>
</dbReference>
<evidence type="ECO:0000259" key="3">
    <source>
        <dbReference type="Pfam" id="PF13360"/>
    </source>
</evidence>
<keyword evidence="5" id="KW-1185">Reference proteome</keyword>
<protein>
    <submittedName>
        <fullName evidence="4">PQQ-like beta-propeller repeat protein</fullName>
    </submittedName>
</protein>
<feature type="compositionally biased region" description="Low complexity" evidence="1">
    <location>
        <begin position="19"/>
        <end position="29"/>
    </location>
</feature>
<feature type="compositionally biased region" description="Basic and acidic residues" evidence="1">
    <location>
        <begin position="1"/>
        <end position="11"/>
    </location>
</feature>
<dbReference type="EMBL" id="CP076023">
    <property type="protein sequence ID" value="QWC16155.1"/>
    <property type="molecule type" value="Genomic_DNA"/>
</dbReference>
<sequence>MARRSPLHDVELVDDDEPTATADGAAGPDAGRRGRRALVVGVALVTVLVVGAVVGQSVVDRRERAWVEAVVGQAGAVDLLAGPPVVRWEMTEDRFTVDARTSDGLLVGVQHTGQGPVEVAALDGATGVEAWRVELIDGSTRAAQDTPAAFAWSGLCSEDPGREHRVTCWVHDGTESVDEDGDPTGVPPSVVRVVTLDTRDGTVVRDLTDALDVTGSFSSLVVTRDVVVVSTQHGTGSERVTDVRAVTWDGSPAWDLTVPEPVDDQMSQTYLTDLGDLVAVVTATELRLLDAAGRTVRTMPLDGGYITGWDTGALYVTPPESYGTTTVVRPDGDVDVTGDIVPAFVDDGSVPGLVLTSVDGSLTAWDAEGTRQWSSPGIVPPVVFVLGGRVHLDAGLGLTALDARTGDELWTSDVSSADPLTDGRHLYALVAAPSRGQRSEMVALDPADGSEVWRAPLPDGTDELTSYGGMLVALDRDDDGDVTRITILR</sequence>
<feature type="transmembrane region" description="Helical" evidence="2">
    <location>
        <begin position="37"/>
        <end position="55"/>
    </location>
</feature>
<keyword evidence="2" id="KW-1133">Transmembrane helix</keyword>
<keyword evidence="2" id="KW-0812">Transmembrane</keyword>
<accession>A0ABX8GJG6</accession>
<keyword evidence="2" id="KW-0472">Membrane</keyword>